<dbReference type="EMBL" id="GBRH01158233">
    <property type="protein sequence ID" value="JAE39663.1"/>
    <property type="molecule type" value="Transcribed_RNA"/>
</dbReference>
<name>A0A0A9I3C9_ARUDO</name>
<sequence>MSRLGQSTSYLSLSFRSRTSLLPLTVVSMPVP</sequence>
<organism evidence="1">
    <name type="scientific">Arundo donax</name>
    <name type="common">Giant reed</name>
    <name type="synonym">Donax arundinaceus</name>
    <dbReference type="NCBI Taxonomy" id="35708"/>
    <lineage>
        <taxon>Eukaryota</taxon>
        <taxon>Viridiplantae</taxon>
        <taxon>Streptophyta</taxon>
        <taxon>Embryophyta</taxon>
        <taxon>Tracheophyta</taxon>
        <taxon>Spermatophyta</taxon>
        <taxon>Magnoliopsida</taxon>
        <taxon>Liliopsida</taxon>
        <taxon>Poales</taxon>
        <taxon>Poaceae</taxon>
        <taxon>PACMAD clade</taxon>
        <taxon>Arundinoideae</taxon>
        <taxon>Arundineae</taxon>
        <taxon>Arundo</taxon>
    </lineage>
</organism>
<protein>
    <submittedName>
        <fullName evidence="1">Uncharacterized protein</fullName>
    </submittedName>
</protein>
<reference evidence="1" key="1">
    <citation type="submission" date="2014-09" db="EMBL/GenBank/DDBJ databases">
        <authorList>
            <person name="Magalhaes I.L.F."/>
            <person name="Oliveira U."/>
            <person name="Santos F.R."/>
            <person name="Vidigal T.H.D.A."/>
            <person name="Brescovit A.D."/>
            <person name="Santos A.J."/>
        </authorList>
    </citation>
    <scope>NUCLEOTIDE SEQUENCE</scope>
    <source>
        <tissue evidence="1">Shoot tissue taken approximately 20 cm above the soil surface</tissue>
    </source>
</reference>
<proteinExistence type="predicted"/>
<reference evidence="1" key="2">
    <citation type="journal article" date="2015" name="Data Brief">
        <title>Shoot transcriptome of the giant reed, Arundo donax.</title>
        <authorList>
            <person name="Barrero R.A."/>
            <person name="Guerrero F.D."/>
            <person name="Moolhuijzen P."/>
            <person name="Goolsby J.A."/>
            <person name="Tidwell J."/>
            <person name="Bellgard S.E."/>
            <person name="Bellgard M.I."/>
        </authorList>
    </citation>
    <scope>NUCLEOTIDE SEQUENCE</scope>
    <source>
        <tissue evidence="1">Shoot tissue taken approximately 20 cm above the soil surface</tissue>
    </source>
</reference>
<evidence type="ECO:0000313" key="1">
    <source>
        <dbReference type="EMBL" id="JAE39663.1"/>
    </source>
</evidence>
<accession>A0A0A9I3C9</accession>
<dbReference type="AlphaFoldDB" id="A0A0A9I3C9"/>